<evidence type="ECO:0000256" key="1">
    <source>
        <dbReference type="SAM" id="MobiDB-lite"/>
    </source>
</evidence>
<accession>A0A8D4VP52</accession>
<dbReference type="KEGG" id="moz:MoryE10_14000"/>
<reference evidence="2" key="1">
    <citation type="submission" date="2019-06" db="EMBL/GenBank/DDBJ databases">
        <title>Complete genome sequence of Methylogaea oryzae strain JCM16910.</title>
        <authorList>
            <person name="Asakawa S."/>
        </authorList>
    </citation>
    <scope>NUCLEOTIDE SEQUENCE</scope>
    <source>
        <strain evidence="2">E10</strain>
    </source>
</reference>
<dbReference type="Proteomes" id="UP000824988">
    <property type="component" value="Chromosome"/>
</dbReference>
<keyword evidence="3" id="KW-1185">Reference proteome</keyword>
<sequence>MSATTADEGAAAGFCAGRTGGALDAPAGGLGGFTSGAGWAGGTGAVLVHPANSAASNPTTAARRTQTAPPPRTAMP</sequence>
<dbReference type="AlphaFoldDB" id="A0A8D4VP52"/>
<proteinExistence type="predicted"/>
<gene>
    <name evidence="2" type="ORF">MoryE10_14000</name>
</gene>
<evidence type="ECO:0000313" key="3">
    <source>
        <dbReference type="Proteomes" id="UP000824988"/>
    </source>
</evidence>
<organism evidence="2 3">
    <name type="scientific">Methylogaea oryzae</name>
    <dbReference type="NCBI Taxonomy" id="1295382"/>
    <lineage>
        <taxon>Bacteria</taxon>
        <taxon>Pseudomonadati</taxon>
        <taxon>Pseudomonadota</taxon>
        <taxon>Gammaproteobacteria</taxon>
        <taxon>Methylococcales</taxon>
        <taxon>Methylococcaceae</taxon>
        <taxon>Methylogaea</taxon>
    </lineage>
</organism>
<feature type="compositionally biased region" description="Low complexity" evidence="1">
    <location>
        <begin position="50"/>
        <end position="67"/>
    </location>
</feature>
<name>A0A8D4VP52_9GAMM</name>
<feature type="region of interest" description="Disordered" evidence="1">
    <location>
        <begin position="50"/>
        <end position="76"/>
    </location>
</feature>
<dbReference type="EMBL" id="AP019782">
    <property type="protein sequence ID" value="BBL70794.1"/>
    <property type="molecule type" value="Genomic_DNA"/>
</dbReference>
<protein>
    <submittedName>
        <fullName evidence="2">Uncharacterized protein</fullName>
    </submittedName>
</protein>
<evidence type="ECO:0000313" key="2">
    <source>
        <dbReference type="EMBL" id="BBL70794.1"/>
    </source>
</evidence>